<dbReference type="RefSeq" id="XP_052112757.1">
    <property type="nucleotide sequence ID" value="XM_052256797.1"/>
</dbReference>
<dbReference type="Pfam" id="PF00407">
    <property type="entry name" value="Bet_v_1"/>
    <property type="match status" value="2"/>
</dbReference>
<protein>
    <submittedName>
        <fullName evidence="3">MLP-like protein 34</fullName>
    </submittedName>
</protein>
<dbReference type="PANTHER" id="PTHR31907">
    <property type="entry name" value="MLP-LIKE PROTEIN 423"/>
    <property type="match status" value="1"/>
</dbReference>
<gene>
    <name evidence="3" type="primary">LOC127744672</name>
</gene>
<organism evidence="2 3">
    <name type="scientific">Arachis duranensis</name>
    <name type="common">Wild peanut</name>
    <dbReference type="NCBI Taxonomy" id="130453"/>
    <lineage>
        <taxon>Eukaryota</taxon>
        <taxon>Viridiplantae</taxon>
        <taxon>Streptophyta</taxon>
        <taxon>Embryophyta</taxon>
        <taxon>Tracheophyta</taxon>
        <taxon>Spermatophyta</taxon>
        <taxon>Magnoliopsida</taxon>
        <taxon>eudicotyledons</taxon>
        <taxon>Gunneridae</taxon>
        <taxon>Pentapetalae</taxon>
        <taxon>rosids</taxon>
        <taxon>fabids</taxon>
        <taxon>Fabales</taxon>
        <taxon>Fabaceae</taxon>
        <taxon>Papilionoideae</taxon>
        <taxon>50 kb inversion clade</taxon>
        <taxon>dalbergioids sensu lato</taxon>
        <taxon>Dalbergieae</taxon>
        <taxon>Pterocarpus clade</taxon>
        <taxon>Arachis</taxon>
    </lineage>
</organism>
<reference evidence="3" key="1">
    <citation type="submission" date="2025-08" db="UniProtKB">
        <authorList>
            <consortium name="RefSeq"/>
        </authorList>
    </citation>
    <scope>IDENTIFICATION</scope>
    <source>
        <tissue evidence="3">Whole plant</tissue>
    </source>
</reference>
<evidence type="ECO:0000259" key="1">
    <source>
        <dbReference type="SMART" id="SM01037"/>
    </source>
</evidence>
<dbReference type="InterPro" id="IPR000916">
    <property type="entry name" value="Bet_v_I/MLP"/>
</dbReference>
<dbReference type="GO" id="GO:0006952">
    <property type="term" value="P:defense response"/>
    <property type="evidence" value="ECO:0007669"/>
    <property type="project" value="InterPro"/>
</dbReference>
<evidence type="ECO:0000313" key="3">
    <source>
        <dbReference type="RefSeq" id="XP_052112757.1"/>
    </source>
</evidence>
<accession>A0A9C6WEU5</accession>
<dbReference type="InterPro" id="IPR023393">
    <property type="entry name" value="START-like_dom_sf"/>
</dbReference>
<dbReference type="Gene3D" id="3.30.530.20">
    <property type="match status" value="2"/>
</dbReference>
<dbReference type="AlphaFoldDB" id="A0A9C6WEU5"/>
<dbReference type="KEGG" id="adu:127744672"/>
<dbReference type="GeneID" id="127744672"/>
<keyword evidence="2" id="KW-1185">Reference proteome</keyword>
<name>A0A9C6WEU5_ARADU</name>
<dbReference type="SMART" id="SM01037">
    <property type="entry name" value="Bet_v_1"/>
    <property type="match status" value="1"/>
</dbReference>
<sequence>MTTSQVQKIETEFPIKADAKEFYDVFCNKTHQVAKACPHIVQSVVIHEGEWGTERSIISWNYVYGNVKWTLTCYKLNHYKSFKFLLHAVPKKEGGSMVHWTIEYEKINDNTSDPHTLLQLVVEESKQVEAHLISQDC</sequence>
<dbReference type="SUPFAM" id="SSF55961">
    <property type="entry name" value="Bet v1-like"/>
    <property type="match status" value="1"/>
</dbReference>
<dbReference type="InterPro" id="IPR051761">
    <property type="entry name" value="MLP-like_ligand-binding"/>
</dbReference>
<feature type="domain" description="Bet v I/Major latex protein" evidence="1">
    <location>
        <begin position="4"/>
        <end position="135"/>
    </location>
</feature>
<proteinExistence type="predicted"/>
<dbReference type="Proteomes" id="UP000515211">
    <property type="component" value="Unplaced"/>
</dbReference>
<evidence type="ECO:0000313" key="2">
    <source>
        <dbReference type="Proteomes" id="UP000515211"/>
    </source>
</evidence>